<evidence type="ECO:0000256" key="3">
    <source>
        <dbReference type="ARBA" id="ARBA00022777"/>
    </source>
</evidence>
<dbReference type="GO" id="GO:0005524">
    <property type="term" value="F:ATP binding"/>
    <property type="evidence" value="ECO:0007669"/>
    <property type="project" value="UniProtKB-KW"/>
</dbReference>
<evidence type="ECO:0000256" key="2">
    <source>
        <dbReference type="ARBA" id="ARBA00022741"/>
    </source>
</evidence>
<dbReference type="GO" id="GO:0004674">
    <property type="term" value="F:protein serine/threonine kinase activity"/>
    <property type="evidence" value="ECO:0007669"/>
    <property type="project" value="TreeGrafter"/>
</dbReference>
<dbReference type="OrthoDB" id="5986190at2759"/>
<dbReference type="PROSITE" id="PS00108">
    <property type="entry name" value="PROTEIN_KINASE_ST"/>
    <property type="match status" value="1"/>
</dbReference>
<keyword evidence="2" id="KW-0547">Nucleotide-binding</keyword>
<dbReference type="InterPro" id="IPR011009">
    <property type="entry name" value="Kinase-like_dom_sf"/>
</dbReference>
<comment type="caution">
    <text evidence="6">The sequence shown here is derived from an EMBL/GenBank/DDBJ whole genome shotgun (WGS) entry which is preliminary data.</text>
</comment>
<feature type="domain" description="Protein kinase" evidence="5">
    <location>
        <begin position="128"/>
        <end position="450"/>
    </location>
</feature>
<dbReference type="EMBL" id="MU006095">
    <property type="protein sequence ID" value="KAF2839309.1"/>
    <property type="molecule type" value="Genomic_DNA"/>
</dbReference>
<keyword evidence="3 6" id="KW-0418">Kinase</keyword>
<dbReference type="InterPro" id="IPR008271">
    <property type="entry name" value="Ser/Thr_kinase_AS"/>
</dbReference>
<dbReference type="Gene3D" id="3.30.200.20">
    <property type="entry name" value="Phosphorylase Kinase, domain 1"/>
    <property type="match status" value="1"/>
</dbReference>
<keyword evidence="1" id="KW-0808">Transferase</keyword>
<evidence type="ECO:0000259" key="5">
    <source>
        <dbReference type="PROSITE" id="PS50011"/>
    </source>
</evidence>
<reference evidence="6" key="1">
    <citation type="journal article" date="2020" name="Stud. Mycol.">
        <title>101 Dothideomycetes genomes: a test case for predicting lifestyles and emergence of pathogens.</title>
        <authorList>
            <person name="Haridas S."/>
            <person name="Albert R."/>
            <person name="Binder M."/>
            <person name="Bloem J."/>
            <person name="Labutti K."/>
            <person name="Salamov A."/>
            <person name="Andreopoulos B."/>
            <person name="Baker S."/>
            <person name="Barry K."/>
            <person name="Bills G."/>
            <person name="Bluhm B."/>
            <person name="Cannon C."/>
            <person name="Castanera R."/>
            <person name="Culley D."/>
            <person name="Daum C."/>
            <person name="Ezra D."/>
            <person name="Gonzalez J."/>
            <person name="Henrissat B."/>
            <person name="Kuo A."/>
            <person name="Liang C."/>
            <person name="Lipzen A."/>
            <person name="Lutzoni F."/>
            <person name="Magnuson J."/>
            <person name="Mondo S."/>
            <person name="Nolan M."/>
            <person name="Ohm R."/>
            <person name="Pangilinan J."/>
            <person name="Park H.-J."/>
            <person name="Ramirez L."/>
            <person name="Alfaro M."/>
            <person name="Sun H."/>
            <person name="Tritt A."/>
            <person name="Yoshinaga Y."/>
            <person name="Zwiers L.-H."/>
            <person name="Turgeon B."/>
            <person name="Goodwin S."/>
            <person name="Spatafora J."/>
            <person name="Crous P."/>
            <person name="Grigoriev I."/>
        </authorList>
    </citation>
    <scope>NUCLEOTIDE SEQUENCE</scope>
    <source>
        <strain evidence="6">CBS 101060</strain>
    </source>
</reference>
<accession>A0A9P4VT76</accession>
<evidence type="ECO:0000313" key="6">
    <source>
        <dbReference type="EMBL" id="KAF2839309.1"/>
    </source>
</evidence>
<proteinExistence type="predicted"/>
<keyword evidence="4" id="KW-0067">ATP-binding</keyword>
<dbReference type="CDD" id="cd00180">
    <property type="entry name" value="PKc"/>
    <property type="match status" value="1"/>
</dbReference>
<dbReference type="Pfam" id="PF00069">
    <property type="entry name" value="Pkinase"/>
    <property type="match status" value="1"/>
</dbReference>
<dbReference type="PANTHER" id="PTHR43289:SF6">
    <property type="entry name" value="SERINE_THREONINE-PROTEIN KINASE NEKL-3"/>
    <property type="match status" value="1"/>
</dbReference>
<dbReference type="InterPro" id="IPR000719">
    <property type="entry name" value="Prot_kinase_dom"/>
</dbReference>
<dbReference type="Gene3D" id="1.10.510.10">
    <property type="entry name" value="Transferase(Phosphotransferase) domain 1"/>
    <property type="match status" value="1"/>
</dbReference>
<name>A0A9P4VT76_9PEZI</name>
<protein>
    <submittedName>
        <fullName evidence="6">Kinase-like protein</fullName>
    </submittedName>
</protein>
<evidence type="ECO:0000313" key="7">
    <source>
        <dbReference type="Proteomes" id="UP000799429"/>
    </source>
</evidence>
<keyword evidence="7" id="KW-1185">Reference proteome</keyword>
<evidence type="ECO:0000256" key="4">
    <source>
        <dbReference type="ARBA" id="ARBA00022840"/>
    </source>
</evidence>
<sequence>MISSLRVQAGHMNLSRFTVLESNMRPRRHISQRSITSPISARDPKYANYTPFDASHYRYQGITTSLQVAEQKEPSSDGSYSVEETPYLRYVSSNWLNMRNKSGRFEKSWSGNGRHVQFPNENEERSTLVYYGNLGHGAYGSVDRVCCTSPSGSLFIVRKYVRGTRGKALETFMKEADLCAPLKHKHVIQTIGTYHTVGSPQLALLQWPVGHWTLEEFMGSMDTPQGPLRSHRPTLLKFFGCLASAIDYVHGDSKHGLKHMDIKPENIIVKQIDDRRESDEEYFTVVLSDFGLARTAAFGEQTQNTASSGTTGFTRDYAAPEVIPQYWEQSHSRRSDIFSLGCVYAEMLTVLTGAYSSGSLEAFKNYRQGKGRDGRVCAAYYCNLPYVDTWLFRMQETWDVDPEATRYVRQYDRILHLINMMLKHDPRERPSHRMLVTQLDASNCCSTRFIDCDSFWSN</sequence>
<organism evidence="6 7">
    <name type="scientific">Patellaria atrata CBS 101060</name>
    <dbReference type="NCBI Taxonomy" id="1346257"/>
    <lineage>
        <taxon>Eukaryota</taxon>
        <taxon>Fungi</taxon>
        <taxon>Dikarya</taxon>
        <taxon>Ascomycota</taxon>
        <taxon>Pezizomycotina</taxon>
        <taxon>Dothideomycetes</taxon>
        <taxon>Dothideomycetes incertae sedis</taxon>
        <taxon>Patellariales</taxon>
        <taxon>Patellariaceae</taxon>
        <taxon>Patellaria</taxon>
    </lineage>
</organism>
<gene>
    <name evidence="6" type="ORF">M501DRAFT_992280</name>
</gene>
<dbReference type="AlphaFoldDB" id="A0A9P4VT76"/>
<dbReference type="PROSITE" id="PS50011">
    <property type="entry name" value="PROTEIN_KINASE_DOM"/>
    <property type="match status" value="1"/>
</dbReference>
<dbReference type="SUPFAM" id="SSF56112">
    <property type="entry name" value="Protein kinase-like (PK-like)"/>
    <property type="match status" value="1"/>
</dbReference>
<dbReference type="Proteomes" id="UP000799429">
    <property type="component" value="Unassembled WGS sequence"/>
</dbReference>
<dbReference type="PANTHER" id="PTHR43289">
    <property type="entry name" value="MITOGEN-ACTIVATED PROTEIN KINASE KINASE KINASE 20-RELATED"/>
    <property type="match status" value="1"/>
</dbReference>
<dbReference type="SMART" id="SM00220">
    <property type="entry name" value="S_TKc"/>
    <property type="match status" value="1"/>
</dbReference>
<evidence type="ECO:0000256" key="1">
    <source>
        <dbReference type="ARBA" id="ARBA00022679"/>
    </source>
</evidence>